<protein>
    <submittedName>
        <fullName evidence="1">Uncharacterized protein</fullName>
    </submittedName>
</protein>
<reference evidence="2" key="1">
    <citation type="journal article" date="2019" name="Int. J. Syst. Evol. Microbiol.">
        <title>The Global Catalogue of Microorganisms (GCM) 10K type strain sequencing project: providing services to taxonomists for standard genome sequencing and annotation.</title>
        <authorList>
            <consortium name="The Broad Institute Genomics Platform"/>
            <consortium name="The Broad Institute Genome Sequencing Center for Infectious Disease"/>
            <person name="Wu L."/>
            <person name="Ma J."/>
        </authorList>
    </citation>
    <scope>NUCLEOTIDE SEQUENCE [LARGE SCALE GENOMIC DNA]</scope>
    <source>
        <strain evidence="2">KCTC 42964</strain>
    </source>
</reference>
<evidence type="ECO:0000313" key="1">
    <source>
        <dbReference type="EMBL" id="MFC3228783.1"/>
    </source>
</evidence>
<comment type="caution">
    <text evidence="1">The sequence shown here is derived from an EMBL/GenBank/DDBJ whole genome shotgun (WGS) entry which is preliminary data.</text>
</comment>
<dbReference type="EMBL" id="JBHRTR010000028">
    <property type="protein sequence ID" value="MFC3228783.1"/>
    <property type="molecule type" value="Genomic_DNA"/>
</dbReference>
<evidence type="ECO:0000313" key="2">
    <source>
        <dbReference type="Proteomes" id="UP001595528"/>
    </source>
</evidence>
<dbReference type="RefSeq" id="WP_379902224.1">
    <property type="nucleotide sequence ID" value="NZ_JBHRTR010000028.1"/>
</dbReference>
<name>A0ABV7L2D6_9PROT</name>
<dbReference type="Proteomes" id="UP001595528">
    <property type="component" value="Unassembled WGS sequence"/>
</dbReference>
<gene>
    <name evidence="1" type="ORF">ACFOGJ_16180</name>
</gene>
<proteinExistence type="predicted"/>
<accession>A0ABV7L2D6</accession>
<keyword evidence="2" id="KW-1185">Reference proteome</keyword>
<organism evidence="1 2">
    <name type="scientific">Marinibaculum pumilum</name>
    <dbReference type="NCBI Taxonomy" id="1766165"/>
    <lineage>
        <taxon>Bacteria</taxon>
        <taxon>Pseudomonadati</taxon>
        <taxon>Pseudomonadota</taxon>
        <taxon>Alphaproteobacteria</taxon>
        <taxon>Rhodospirillales</taxon>
        <taxon>Rhodospirillaceae</taxon>
        <taxon>Marinibaculum</taxon>
    </lineage>
</organism>
<sequence>MTTYVLRAGKLVEKAKASPRTEKAGAFSYMPDIEPFRAPSRRGEILSSRKHVRDFERAYECRQVGNDMDPTKPRY</sequence>